<proteinExistence type="predicted"/>
<keyword evidence="2" id="KW-1185">Reference proteome</keyword>
<reference evidence="1" key="1">
    <citation type="submission" date="2022-10" db="EMBL/GenBank/DDBJ databases">
        <title>Complete Genome of Trichothecium roseum strain YXFP-22015, a Plant Pathogen Isolated from Citrus.</title>
        <authorList>
            <person name="Wang Y."/>
            <person name="Zhu L."/>
        </authorList>
    </citation>
    <scope>NUCLEOTIDE SEQUENCE</scope>
    <source>
        <strain evidence="1">YXFP-22015</strain>
    </source>
</reference>
<evidence type="ECO:0000313" key="2">
    <source>
        <dbReference type="Proteomes" id="UP001163324"/>
    </source>
</evidence>
<dbReference type="EMBL" id="CM047941">
    <property type="protein sequence ID" value="KAI9903316.1"/>
    <property type="molecule type" value="Genomic_DNA"/>
</dbReference>
<organism evidence="1 2">
    <name type="scientific">Trichothecium roseum</name>
    <dbReference type="NCBI Taxonomy" id="47278"/>
    <lineage>
        <taxon>Eukaryota</taxon>
        <taxon>Fungi</taxon>
        <taxon>Dikarya</taxon>
        <taxon>Ascomycota</taxon>
        <taxon>Pezizomycotina</taxon>
        <taxon>Sordariomycetes</taxon>
        <taxon>Hypocreomycetidae</taxon>
        <taxon>Hypocreales</taxon>
        <taxon>Hypocreales incertae sedis</taxon>
        <taxon>Trichothecium</taxon>
    </lineage>
</organism>
<gene>
    <name evidence="1" type="ORF">N3K66_002668</name>
</gene>
<dbReference type="Proteomes" id="UP001163324">
    <property type="component" value="Chromosome 2"/>
</dbReference>
<name>A0ACC0VA83_9HYPO</name>
<sequence length="743" mass="82713">MRRALSTRFTPSVSRINNVGAPTSVPLYLHPRLARPSHSLRQRLPLAKTSRFFCHGRGLYAENSGAAGLSNPDKAVVVEVDRDLAACRTEIAGESARESVGESEGDARDEPDRPLPLTCPGCGAFSQTLDPEQIGYYDTSAKRIQKWARPAETSNPRKFVPPKDDNIVDLALAGLTEEQQRWLKLDHVKKEQMPAPSEAPVEIEQPPICNRCHDILHYNLQGPSVRTSIFHPTVESLRETIDESPHKYNHIYHVIDAIDFPMSLIPRLNTLLGAGDLRSRNRRFRGAKYQADRQTLMSFIITRGDLLGPDKEAVDRLMPYLREVLRSALGRVGPHVRLGNVRCVSAMRGWWTGFIRDEIRDRGGATWMVGKVNTGKSKLFESIYPKGRVGQSDDSQVSSALADSGKREELDDFGQLLPPPQALRMYPQMPLVSAISGATTSPIRVPFGKNGGELIDMPGLARDGLEMYVKPECRLSTVMQRRVDPEQISIGEDDSLILGGGLVRLTPRTKGLTFLLYNFTPLKEHVCSTWKAEAYQDQTRTFKDLNNITMPEYSTKMKLAGSIRLRWCITKARAGPLTRRQDVGLAVQTLPFRVMSADVLIEGIGYVEVVAQIRAKGLPVDPSARPPNQVPDPYDPNPVDNTSTPPPKPPPADPFEKMTDLRRDSHSSPVHSPRSLQPEEDPVPEDLSDDAWPLIDVFTPEGKGIACREPLNGRSPKITSAHRAGKHTRPRRSIKSRRSKGKR</sequence>
<comment type="caution">
    <text evidence="1">The sequence shown here is derived from an EMBL/GenBank/DDBJ whole genome shotgun (WGS) entry which is preliminary data.</text>
</comment>
<protein>
    <submittedName>
        <fullName evidence="1">Uncharacterized protein</fullName>
    </submittedName>
</protein>
<evidence type="ECO:0000313" key="1">
    <source>
        <dbReference type="EMBL" id="KAI9903316.1"/>
    </source>
</evidence>
<accession>A0ACC0VA83</accession>